<dbReference type="UniPathway" id="UPA00557">
    <property type="reaction ID" value="UER00614"/>
</dbReference>
<evidence type="ECO:0000256" key="17">
    <source>
        <dbReference type="ARBA" id="ARBA00023264"/>
    </source>
</evidence>
<keyword evidence="22" id="KW-1185">Reference proteome</keyword>
<dbReference type="RefSeq" id="WP_120318524.1">
    <property type="nucleotide sequence ID" value="NZ_BONH01000046.1"/>
</dbReference>
<evidence type="ECO:0000256" key="2">
    <source>
        <dbReference type="ARBA" id="ARBA00004651"/>
    </source>
</evidence>
<feature type="compositionally biased region" description="Basic and acidic residues" evidence="19">
    <location>
        <begin position="31"/>
        <end position="53"/>
    </location>
</feature>
<dbReference type="GO" id="GO:0005886">
    <property type="term" value="C:plasma membrane"/>
    <property type="evidence" value="ECO:0007669"/>
    <property type="project" value="UniProtKB-SubCell"/>
</dbReference>
<feature type="transmembrane region" description="Helical" evidence="20">
    <location>
        <begin position="205"/>
        <end position="225"/>
    </location>
</feature>
<evidence type="ECO:0000256" key="6">
    <source>
        <dbReference type="ARBA" id="ARBA00012487"/>
    </source>
</evidence>
<evidence type="ECO:0000256" key="18">
    <source>
        <dbReference type="RuleBase" id="RU003938"/>
    </source>
</evidence>
<feature type="transmembrane region" description="Helical" evidence="20">
    <location>
        <begin position="345"/>
        <end position="362"/>
    </location>
</feature>
<dbReference type="AlphaFoldDB" id="A0A8J3KL37"/>
<dbReference type="Proteomes" id="UP000659904">
    <property type="component" value="Unassembled WGS sequence"/>
</dbReference>
<evidence type="ECO:0000256" key="5">
    <source>
        <dbReference type="ARBA" id="ARBA00010185"/>
    </source>
</evidence>
<keyword evidence="16" id="KW-0594">Phospholipid biosynthesis</keyword>
<feature type="transmembrane region" description="Helical" evidence="20">
    <location>
        <begin position="231"/>
        <end position="255"/>
    </location>
</feature>
<keyword evidence="11 18" id="KW-0812">Transmembrane</keyword>
<keyword evidence="8" id="KW-1003">Cell membrane</keyword>
<evidence type="ECO:0000256" key="19">
    <source>
        <dbReference type="SAM" id="MobiDB-lite"/>
    </source>
</evidence>
<comment type="catalytic activity">
    <reaction evidence="1 18">
        <text>a 1,2-diacyl-sn-glycero-3-phosphate + CTP + H(+) = a CDP-1,2-diacyl-sn-glycerol + diphosphate</text>
        <dbReference type="Rhea" id="RHEA:16229"/>
        <dbReference type="ChEBI" id="CHEBI:15378"/>
        <dbReference type="ChEBI" id="CHEBI:33019"/>
        <dbReference type="ChEBI" id="CHEBI:37563"/>
        <dbReference type="ChEBI" id="CHEBI:58332"/>
        <dbReference type="ChEBI" id="CHEBI:58608"/>
        <dbReference type="EC" id="2.7.7.41"/>
    </reaction>
</comment>
<reference evidence="21 22" key="1">
    <citation type="submission" date="2021-01" db="EMBL/GenBank/DDBJ databases">
        <title>Whole genome shotgun sequence of Catellatospora citrea NBRC 14495.</title>
        <authorList>
            <person name="Komaki H."/>
            <person name="Tamura T."/>
        </authorList>
    </citation>
    <scope>NUCLEOTIDE SEQUENCE [LARGE SCALE GENOMIC DNA]</scope>
    <source>
        <strain evidence="21 22">NBRC 14495</strain>
    </source>
</reference>
<feature type="region of interest" description="Disordered" evidence="19">
    <location>
        <begin position="1"/>
        <end position="87"/>
    </location>
</feature>
<feature type="transmembrane region" description="Helical" evidence="20">
    <location>
        <begin position="271"/>
        <end position="290"/>
    </location>
</feature>
<dbReference type="Pfam" id="PF01148">
    <property type="entry name" value="CTP_transf_1"/>
    <property type="match status" value="1"/>
</dbReference>
<dbReference type="EMBL" id="BONH01000046">
    <property type="protein sequence ID" value="GIG02008.1"/>
    <property type="molecule type" value="Genomic_DNA"/>
</dbReference>
<comment type="subcellular location">
    <subcellularLocation>
        <location evidence="2">Cell membrane</location>
        <topology evidence="2">Multi-pass membrane protein</topology>
    </subcellularLocation>
</comment>
<feature type="transmembrane region" description="Helical" evidence="20">
    <location>
        <begin position="176"/>
        <end position="193"/>
    </location>
</feature>
<dbReference type="InterPro" id="IPR000374">
    <property type="entry name" value="PC_trans"/>
</dbReference>
<evidence type="ECO:0000256" key="10">
    <source>
        <dbReference type="ARBA" id="ARBA00022679"/>
    </source>
</evidence>
<comment type="pathway">
    <text evidence="3 18">Phospholipid metabolism; CDP-diacylglycerol biosynthesis; CDP-diacylglycerol from sn-glycerol 3-phosphate: step 3/3.</text>
</comment>
<evidence type="ECO:0000256" key="7">
    <source>
        <dbReference type="ARBA" id="ARBA00019373"/>
    </source>
</evidence>
<evidence type="ECO:0000256" key="13">
    <source>
        <dbReference type="ARBA" id="ARBA00022989"/>
    </source>
</evidence>
<evidence type="ECO:0000256" key="16">
    <source>
        <dbReference type="ARBA" id="ARBA00023209"/>
    </source>
</evidence>
<evidence type="ECO:0000256" key="20">
    <source>
        <dbReference type="SAM" id="Phobius"/>
    </source>
</evidence>
<keyword evidence="12 18" id="KW-0548">Nucleotidyltransferase</keyword>
<keyword evidence="13 20" id="KW-1133">Transmembrane helix</keyword>
<feature type="transmembrane region" description="Helical" evidence="20">
    <location>
        <begin position="101"/>
        <end position="119"/>
    </location>
</feature>
<proteinExistence type="inferred from homology"/>
<feature type="transmembrane region" description="Helical" evidence="20">
    <location>
        <begin position="125"/>
        <end position="142"/>
    </location>
</feature>
<dbReference type="GO" id="GO:0004605">
    <property type="term" value="F:phosphatidate cytidylyltransferase activity"/>
    <property type="evidence" value="ECO:0007669"/>
    <property type="project" value="UniProtKB-EC"/>
</dbReference>
<dbReference type="EC" id="2.7.7.41" evidence="6 18"/>
<keyword evidence="10 18" id="KW-0808">Transferase</keyword>
<evidence type="ECO:0000256" key="11">
    <source>
        <dbReference type="ARBA" id="ARBA00022692"/>
    </source>
</evidence>
<protein>
    <recommendedName>
        <fullName evidence="7 18">Phosphatidate cytidylyltransferase</fullName>
        <ecNumber evidence="6 18">2.7.7.41</ecNumber>
    </recommendedName>
</protein>
<comment type="caution">
    <text evidence="21">The sequence shown here is derived from an EMBL/GenBank/DDBJ whole genome shotgun (WGS) entry which is preliminary data.</text>
</comment>
<name>A0A8J3KL37_9ACTN</name>
<dbReference type="PANTHER" id="PTHR46382">
    <property type="entry name" value="PHOSPHATIDATE CYTIDYLYLTRANSFERASE"/>
    <property type="match status" value="1"/>
</dbReference>
<evidence type="ECO:0000256" key="8">
    <source>
        <dbReference type="ARBA" id="ARBA00022475"/>
    </source>
</evidence>
<dbReference type="PANTHER" id="PTHR46382:SF1">
    <property type="entry name" value="PHOSPHATIDATE CYTIDYLYLTRANSFERASE"/>
    <property type="match status" value="1"/>
</dbReference>
<evidence type="ECO:0000256" key="3">
    <source>
        <dbReference type="ARBA" id="ARBA00005119"/>
    </source>
</evidence>
<evidence type="ECO:0000313" key="22">
    <source>
        <dbReference type="Proteomes" id="UP000659904"/>
    </source>
</evidence>
<comment type="pathway">
    <text evidence="4">Lipid metabolism.</text>
</comment>
<evidence type="ECO:0000256" key="14">
    <source>
        <dbReference type="ARBA" id="ARBA00023098"/>
    </source>
</evidence>
<sequence>MSEPYDTDPRRSGASRARQPYDAAPDAYTDPSDRPAEESRGGRRRREDAHAEHGAAAGYGDPGDDGTGGYDGAGTPGDAADGGEGEQAAAAKDYGRAGRNVPVSILVAVGLLLVILTPLFFFKPLFLVILVAAAGLGIWEMTRALRTSGARPPLIPLLGGGVAMMCLAWFSGVDALSIGLLITVLATMVWRMGDGPAGYQRDMGAAALIMVYVPFLLGFAAPLTTPEDGQWRILATLAAVVLSDTGGFVAGVLFGKHPMAPTISPKKSWEGFAGSIIATGAGSAAILWALLDVAPWKGVLFGMVVSVAAVLGDLAESLLKRDLGIKDMSNILPGHGGIMDRLDSIVFAVPTAYLLLSVLAPVA</sequence>
<feature type="transmembrane region" description="Helical" evidence="20">
    <location>
        <begin position="296"/>
        <end position="319"/>
    </location>
</feature>
<evidence type="ECO:0000256" key="4">
    <source>
        <dbReference type="ARBA" id="ARBA00005189"/>
    </source>
</evidence>
<evidence type="ECO:0000256" key="15">
    <source>
        <dbReference type="ARBA" id="ARBA00023136"/>
    </source>
</evidence>
<feature type="compositionally biased region" description="Gly residues" evidence="19">
    <location>
        <begin position="65"/>
        <end position="75"/>
    </location>
</feature>
<keyword evidence="17" id="KW-1208">Phospholipid metabolism</keyword>
<evidence type="ECO:0000313" key="21">
    <source>
        <dbReference type="EMBL" id="GIG02008.1"/>
    </source>
</evidence>
<gene>
    <name evidence="21" type="ORF">Cci01nite_71010</name>
</gene>
<comment type="similarity">
    <text evidence="5 18">Belongs to the CDS family.</text>
</comment>
<keyword evidence="15 20" id="KW-0472">Membrane</keyword>
<evidence type="ECO:0000256" key="9">
    <source>
        <dbReference type="ARBA" id="ARBA00022516"/>
    </source>
</evidence>
<evidence type="ECO:0000256" key="12">
    <source>
        <dbReference type="ARBA" id="ARBA00022695"/>
    </source>
</evidence>
<evidence type="ECO:0000256" key="1">
    <source>
        <dbReference type="ARBA" id="ARBA00001698"/>
    </source>
</evidence>
<dbReference type="PROSITE" id="PS01315">
    <property type="entry name" value="CDS"/>
    <property type="match status" value="1"/>
</dbReference>
<organism evidence="21 22">
    <name type="scientific">Catellatospora citrea</name>
    <dbReference type="NCBI Taxonomy" id="53366"/>
    <lineage>
        <taxon>Bacteria</taxon>
        <taxon>Bacillati</taxon>
        <taxon>Actinomycetota</taxon>
        <taxon>Actinomycetes</taxon>
        <taxon>Micromonosporales</taxon>
        <taxon>Micromonosporaceae</taxon>
        <taxon>Catellatospora</taxon>
    </lineage>
</organism>
<accession>A0A8J3KL37</accession>
<keyword evidence="14" id="KW-0443">Lipid metabolism</keyword>
<keyword evidence="9" id="KW-0444">Lipid biosynthesis</keyword>
<dbReference type="GO" id="GO:0016024">
    <property type="term" value="P:CDP-diacylglycerol biosynthetic process"/>
    <property type="evidence" value="ECO:0007669"/>
    <property type="project" value="UniProtKB-UniPathway"/>
</dbReference>